<proteinExistence type="predicted"/>
<dbReference type="PANTHER" id="PTHR43537:SF5">
    <property type="entry name" value="UXU OPERON TRANSCRIPTIONAL REGULATOR"/>
    <property type="match status" value="1"/>
</dbReference>
<dbReference type="OrthoDB" id="162505at2"/>
<dbReference type="STRING" id="471852.Tcur_4617"/>
<dbReference type="InterPro" id="IPR000524">
    <property type="entry name" value="Tscrpt_reg_HTH_GntR"/>
</dbReference>
<keyword evidence="1" id="KW-0805">Transcription regulation</keyword>
<dbReference type="GO" id="GO:0003677">
    <property type="term" value="F:DNA binding"/>
    <property type="evidence" value="ECO:0007669"/>
    <property type="project" value="UniProtKB-KW"/>
</dbReference>
<dbReference type="SUPFAM" id="SSF46785">
    <property type="entry name" value="Winged helix' DNA-binding domain"/>
    <property type="match status" value="1"/>
</dbReference>
<dbReference type="GO" id="GO:0003700">
    <property type="term" value="F:DNA-binding transcription factor activity"/>
    <property type="evidence" value="ECO:0007669"/>
    <property type="project" value="InterPro"/>
</dbReference>
<dbReference type="RefSeq" id="WP_012854920.1">
    <property type="nucleotide sequence ID" value="NC_013510.1"/>
</dbReference>
<sequence length="257" mass="28970">MQLHQPRVAEMVAAILRDRILSGELKDGDALPAQDELLREFEVSKPSLREALGILEAEGLITVQRGNRGGAVVHVPTPAHAAYMIGLVMQFRGIGYDDVGDALKRLEPMCAALCATREDRHTEVLPRLRLIHEQTLAAVEDEVEFTRVTRRFHQELVQLCGNQTLILVVGTLETLWSSQEQQWAARASESGDFPDVERRESGIRAHERIMRLIERGDAEALERFARVHLDNTMRYASNPGPVEVVSSNPFKTRLRRH</sequence>
<dbReference type="EMBL" id="CP001738">
    <property type="protein sequence ID" value="ACZ00139.1"/>
    <property type="molecule type" value="Genomic_DNA"/>
</dbReference>
<dbReference type="PANTHER" id="PTHR43537">
    <property type="entry name" value="TRANSCRIPTIONAL REGULATOR, GNTR FAMILY"/>
    <property type="match status" value="1"/>
</dbReference>
<dbReference type="PRINTS" id="PR00035">
    <property type="entry name" value="HTHGNTR"/>
</dbReference>
<evidence type="ECO:0000313" key="6">
    <source>
        <dbReference type="Proteomes" id="UP000001918"/>
    </source>
</evidence>
<reference evidence="5 6" key="1">
    <citation type="journal article" date="2011" name="Stand. Genomic Sci.">
        <title>Complete genome sequence of Thermomonospora curvata type strain (B9).</title>
        <authorList>
            <person name="Chertkov O."/>
            <person name="Sikorski J."/>
            <person name="Nolan M."/>
            <person name="Lapidus A."/>
            <person name="Lucas S."/>
            <person name="Del Rio T.G."/>
            <person name="Tice H."/>
            <person name="Cheng J.F."/>
            <person name="Goodwin L."/>
            <person name="Pitluck S."/>
            <person name="Liolios K."/>
            <person name="Ivanova N."/>
            <person name="Mavromatis K."/>
            <person name="Mikhailova N."/>
            <person name="Ovchinnikova G."/>
            <person name="Pati A."/>
            <person name="Chen A."/>
            <person name="Palaniappan K."/>
            <person name="Djao O.D."/>
            <person name="Land M."/>
            <person name="Hauser L."/>
            <person name="Chang Y.J."/>
            <person name="Jeffries C.D."/>
            <person name="Brettin T."/>
            <person name="Han C."/>
            <person name="Detter J.C."/>
            <person name="Rohde M."/>
            <person name="Goker M."/>
            <person name="Woyke T."/>
            <person name="Bristow J."/>
            <person name="Eisen J.A."/>
            <person name="Markowitz V."/>
            <person name="Hugenholtz P."/>
            <person name="Klenk H.P."/>
            <person name="Kyrpides N.C."/>
        </authorList>
    </citation>
    <scope>NUCLEOTIDE SEQUENCE [LARGE SCALE GENOMIC DNA]</scope>
    <source>
        <strain evidence="6">ATCC 19995 / DSM 43183 / JCM 3096 / KCTC 9072 / NBRC 15933 / NCIMB 10081 / Henssen B9</strain>
    </source>
</reference>
<dbReference type="InterPro" id="IPR011711">
    <property type="entry name" value="GntR_C"/>
</dbReference>
<dbReference type="Gene3D" id="1.20.120.530">
    <property type="entry name" value="GntR ligand-binding domain-like"/>
    <property type="match status" value="1"/>
</dbReference>
<dbReference type="InterPro" id="IPR036388">
    <property type="entry name" value="WH-like_DNA-bd_sf"/>
</dbReference>
<evidence type="ECO:0000259" key="4">
    <source>
        <dbReference type="PROSITE" id="PS50949"/>
    </source>
</evidence>
<dbReference type="KEGG" id="tcu:Tcur_4617"/>
<dbReference type="HOGENOM" id="CLU_017584_9_0_11"/>
<dbReference type="CDD" id="cd07377">
    <property type="entry name" value="WHTH_GntR"/>
    <property type="match status" value="1"/>
</dbReference>
<dbReference type="InterPro" id="IPR036390">
    <property type="entry name" value="WH_DNA-bd_sf"/>
</dbReference>
<evidence type="ECO:0000256" key="1">
    <source>
        <dbReference type="ARBA" id="ARBA00023015"/>
    </source>
</evidence>
<dbReference type="PROSITE" id="PS50949">
    <property type="entry name" value="HTH_GNTR"/>
    <property type="match status" value="1"/>
</dbReference>
<dbReference type="Pfam" id="PF00392">
    <property type="entry name" value="GntR"/>
    <property type="match status" value="1"/>
</dbReference>
<accession>D1A640</accession>
<evidence type="ECO:0000256" key="3">
    <source>
        <dbReference type="ARBA" id="ARBA00023163"/>
    </source>
</evidence>
<dbReference type="AlphaFoldDB" id="D1A640"/>
<dbReference type="InterPro" id="IPR008920">
    <property type="entry name" value="TF_FadR/GntR_C"/>
</dbReference>
<dbReference type="Pfam" id="PF07729">
    <property type="entry name" value="FCD"/>
    <property type="match status" value="1"/>
</dbReference>
<gene>
    <name evidence="5" type="ordered locus">Tcur_4617</name>
</gene>
<name>D1A640_THECD</name>
<dbReference type="Proteomes" id="UP000001918">
    <property type="component" value="Chromosome"/>
</dbReference>
<dbReference type="SUPFAM" id="SSF48008">
    <property type="entry name" value="GntR ligand-binding domain-like"/>
    <property type="match status" value="1"/>
</dbReference>
<keyword evidence="2" id="KW-0238">DNA-binding</keyword>
<organism evidence="5 6">
    <name type="scientific">Thermomonospora curvata (strain ATCC 19995 / DSM 43183 / JCM 3096 / KCTC 9072 / NBRC 15933 / NCIMB 10081 / Henssen B9)</name>
    <dbReference type="NCBI Taxonomy" id="471852"/>
    <lineage>
        <taxon>Bacteria</taxon>
        <taxon>Bacillati</taxon>
        <taxon>Actinomycetota</taxon>
        <taxon>Actinomycetes</taxon>
        <taxon>Streptosporangiales</taxon>
        <taxon>Thermomonosporaceae</taxon>
        <taxon>Thermomonospora</taxon>
    </lineage>
</organism>
<feature type="domain" description="HTH gntR-type" evidence="4">
    <location>
        <begin position="6"/>
        <end position="75"/>
    </location>
</feature>
<dbReference type="SMART" id="SM00895">
    <property type="entry name" value="FCD"/>
    <property type="match status" value="1"/>
</dbReference>
<dbReference type="Gene3D" id="1.10.10.10">
    <property type="entry name" value="Winged helix-like DNA-binding domain superfamily/Winged helix DNA-binding domain"/>
    <property type="match status" value="1"/>
</dbReference>
<evidence type="ECO:0000256" key="2">
    <source>
        <dbReference type="ARBA" id="ARBA00023125"/>
    </source>
</evidence>
<protein>
    <submittedName>
        <fullName evidence="5">GntR domain protein</fullName>
    </submittedName>
</protein>
<keyword evidence="6" id="KW-1185">Reference proteome</keyword>
<keyword evidence="3" id="KW-0804">Transcription</keyword>
<dbReference type="SMART" id="SM00345">
    <property type="entry name" value="HTH_GNTR"/>
    <property type="match status" value="1"/>
</dbReference>
<dbReference type="eggNOG" id="COG2186">
    <property type="taxonomic scope" value="Bacteria"/>
</dbReference>
<evidence type="ECO:0000313" key="5">
    <source>
        <dbReference type="EMBL" id="ACZ00139.1"/>
    </source>
</evidence>